<protein>
    <submittedName>
        <fullName evidence="12">Fimbrial protein</fullName>
    </submittedName>
</protein>
<feature type="domain" description="PapC N-terminal" evidence="11">
    <location>
        <begin position="45"/>
        <end position="176"/>
    </location>
</feature>
<dbReference type="PANTHER" id="PTHR30451">
    <property type="entry name" value="OUTER MEMBRANE USHER PROTEIN"/>
    <property type="match status" value="1"/>
</dbReference>
<proteinExistence type="inferred from homology"/>
<feature type="signal peptide" evidence="9">
    <location>
        <begin position="1"/>
        <end position="33"/>
    </location>
</feature>
<dbReference type="Gene3D" id="2.60.40.2610">
    <property type="entry name" value="Outer membrane usher protein FimD, plug domain"/>
    <property type="match status" value="1"/>
</dbReference>
<keyword evidence="13" id="KW-1185">Reference proteome</keyword>
<keyword evidence="6 9" id="KW-0732">Signal</keyword>
<dbReference type="InterPro" id="IPR025949">
    <property type="entry name" value="PapC-like_C"/>
</dbReference>
<keyword evidence="3" id="KW-0813">Transport</keyword>
<evidence type="ECO:0000256" key="3">
    <source>
        <dbReference type="ARBA" id="ARBA00022448"/>
    </source>
</evidence>
<dbReference type="InterPro" id="IPR000015">
    <property type="entry name" value="Fimb_usher"/>
</dbReference>
<dbReference type="PANTHER" id="PTHR30451:SF8">
    <property type="entry name" value="FIMBRIAL USHER PROTEIN"/>
    <property type="match status" value="1"/>
</dbReference>
<dbReference type="InterPro" id="IPR042186">
    <property type="entry name" value="FimD_plug_dom"/>
</dbReference>
<organism evidence="12 13">
    <name type="scientific">Pectobacterium punjabense</name>
    <dbReference type="NCBI Taxonomy" id="2108399"/>
    <lineage>
        <taxon>Bacteria</taxon>
        <taxon>Pseudomonadati</taxon>
        <taxon>Pseudomonadota</taxon>
        <taxon>Gammaproteobacteria</taxon>
        <taxon>Enterobacterales</taxon>
        <taxon>Pectobacteriaceae</taxon>
        <taxon>Pectobacterium</taxon>
    </lineage>
</organism>
<evidence type="ECO:0000259" key="11">
    <source>
        <dbReference type="Pfam" id="PF13954"/>
    </source>
</evidence>
<dbReference type="EMBL" id="CP038498">
    <property type="protein sequence ID" value="QJA18565.1"/>
    <property type="molecule type" value="Genomic_DNA"/>
</dbReference>
<evidence type="ECO:0000259" key="10">
    <source>
        <dbReference type="Pfam" id="PF13953"/>
    </source>
</evidence>
<dbReference type="InterPro" id="IPR037224">
    <property type="entry name" value="PapC_N_sf"/>
</dbReference>
<evidence type="ECO:0000256" key="8">
    <source>
        <dbReference type="ARBA" id="ARBA00023237"/>
    </source>
</evidence>
<evidence type="ECO:0000313" key="12">
    <source>
        <dbReference type="EMBL" id="QJA18565.1"/>
    </source>
</evidence>
<dbReference type="InterPro" id="IPR043142">
    <property type="entry name" value="PapC-like_C_sf"/>
</dbReference>
<accession>A0ABX6KWQ1</accession>
<dbReference type="Gene3D" id="2.60.40.2070">
    <property type="match status" value="1"/>
</dbReference>
<dbReference type="RefSeq" id="WP_107168680.1">
    <property type="nucleotide sequence ID" value="NZ_CP038498.1"/>
</dbReference>
<dbReference type="Pfam" id="PF00577">
    <property type="entry name" value="Usher"/>
    <property type="match status" value="1"/>
</dbReference>
<evidence type="ECO:0000256" key="2">
    <source>
        <dbReference type="ARBA" id="ARBA00008064"/>
    </source>
</evidence>
<gene>
    <name evidence="12" type="ORF">E2566_00680</name>
</gene>
<dbReference type="Pfam" id="PF13954">
    <property type="entry name" value="PapC_N"/>
    <property type="match status" value="1"/>
</dbReference>
<dbReference type="Pfam" id="PF13953">
    <property type="entry name" value="PapC_C"/>
    <property type="match status" value="1"/>
</dbReference>
<dbReference type="Proteomes" id="UP000502681">
    <property type="component" value="Chromosome"/>
</dbReference>
<keyword evidence="8" id="KW-0998">Cell outer membrane</keyword>
<evidence type="ECO:0000256" key="6">
    <source>
        <dbReference type="ARBA" id="ARBA00022729"/>
    </source>
</evidence>
<evidence type="ECO:0000256" key="4">
    <source>
        <dbReference type="ARBA" id="ARBA00022452"/>
    </source>
</evidence>
<comment type="subcellular location">
    <subcellularLocation>
        <location evidence="1">Cell outer membrane</location>
        <topology evidence="1">Multi-pass membrane protein</topology>
    </subcellularLocation>
</comment>
<keyword evidence="4" id="KW-1134">Transmembrane beta strand</keyword>
<evidence type="ECO:0000256" key="9">
    <source>
        <dbReference type="SAM" id="SignalP"/>
    </source>
</evidence>
<dbReference type="InterPro" id="IPR025885">
    <property type="entry name" value="PapC_N"/>
</dbReference>
<reference evidence="12 13" key="1">
    <citation type="submission" date="2019-04" db="EMBL/GenBank/DDBJ databases">
        <title>Whole Genome Sequencing of Pectobacterium punjabense SS95.</title>
        <authorList>
            <person name="Sarfraz S."/>
            <person name="Oulghazi S."/>
            <person name="Roques C."/>
            <person name="Vandecasteele C."/>
            <person name="Faure D."/>
        </authorList>
    </citation>
    <scope>NUCLEOTIDE SEQUENCE [LARGE SCALE GENOMIC DNA]</scope>
    <source>
        <strain evidence="12 13">SS95</strain>
    </source>
</reference>
<evidence type="ECO:0000256" key="5">
    <source>
        <dbReference type="ARBA" id="ARBA00022692"/>
    </source>
</evidence>
<evidence type="ECO:0000256" key="1">
    <source>
        <dbReference type="ARBA" id="ARBA00004571"/>
    </source>
</evidence>
<dbReference type="SUPFAM" id="SSF141729">
    <property type="entry name" value="FimD N-terminal domain-like"/>
    <property type="match status" value="1"/>
</dbReference>
<keyword evidence="7" id="KW-0472">Membrane</keyword>
<sequence>MSHEPYTKLPSRRCRLSLLIAFGCASCVGVAGAATDNANDDSLIFDESVLGDRGIDPSIARLFSHAPRFMPGESTVLLAVNGDNRGRIKVRFDEKGTLCADRAFQNQAQLVSPPGYADSAACFDLRQAWPQTDIQVEPGEGKVYLFVPPEARSASSTEQGNWQHGGVAGMLNYDAMYMSSSGGAGGVDFSQIGTEAGFNAGDWLVRSRQTFTRFNGQERINHQAAYAQRSFVGLKKVLQVGQVSLSSSLFGAGQVRGFQMFPESALTSGQGGAGLVEGVTETPSVVEVRQSGVLIYSAAVPAGPFRLQGFSLLNVRSDLVVTLTGTNGQARQFIVPAATLLARAPLITPGLSFGAGRLEQQGSESPVLGTIASGWQLTPFTSLNAGVLGSSPYRAGSMSVETQLFDPTRLSLQGTLAQDVEHSNTGTLLSAMLGHSLNERLGVSVNGSQQTAKYRELSDALQRRSLNNPNSQSRSRYQWGSGIHWSEDVLGSFSLSWARSTTFAGNNTDYLRGSWSRQFGRAYLGASLERNTGTLSGKADNRLYVSFSMPLGEGRNISSYLNTAKRSARTGVRYSDRTSQDRGWSISTDRDLRNHHTSASGNVDFVTPVSQLSASLSHSSDNYTSWSARASGAAVLHKDGVTLSPYRVADTFGIARVGKESGVRLDTPGGPVWTNRWGYAVLPTLNGYRRSGIQIDTRSLDKNVDVSNAWQETEMARGAIGRVDFDVIRTRRVLVDAVMADDKRIPAGASVFDGSDSLVTVVGEDGSVFVPDATPGMVLAVQSSGKTVCSMKLDLPEKVDTSGFYENATATCR</sequence>
<name>A0ABX6KWQ1_9GAMM</name>
<feature type="chain" id="PRO_5045304412" evidence="9">
    <location>
        <begin position="34"/>
        <end position="813"/>
    </location>
</feature>
<evidence type="ECO:0000256" key="7">
    <source>
        <dbReference type="ARBA" id="ARBA00023136"/>
    </source>
</evidence>
<dbReference type="Gene3D" id="2.60.40.3110">
    <property type="match status" value="1"/>
</dbReference>
<dbReference type="GeneID" id="90761449"/>
<evidence type="ECO:0000313" key="13">
    <source>
        <dbReference type="Proteomes" id="UP000502681"/>
    </source>
</evidence>
<comment type="similarity">
    <text evidence="2">Belongs to the fimbrial export usher family.</text>
</comment>
<feature type="domain" description="PapC-like C-terminal" evidence="10">
    <location>
        <begin position="735"/>
        <end position="797"/>
    </location>
</feature>
<dbReference type="Gene3D" id="3.10.20.410">
    <property type="match status" value="1"/>
</dbReference>
<keyword evidence="5" id="KW-0812">Transmembrane</keyword>